<reference evidence="2" key="1">
    <citation type="journal article" date="2010" name="Genome Biol.">
        <title>Genome sequence of the necrotrophic plant pathogen Pythium ultimum reveals original pathogenicity mechanisms and effector repertoire.</title>
        <authorList>
            <person name="Levesque C.A."/>
            <person name="Brouwer H."/>
            <person name="Cano L."/>
            <person name="Hamilton J.P."/>
            <person name="Holt C."/>
            <person name="Huitema E."/>
            <person name="Raffaele S."/>
            <person name="Robideau G.P."/>
            <person name="Thines M."/>
            <person name="Win J."/>
            <person name="Zerillo M.M."/>
            <person name="Beakes G.W."/>
            <person name="Boore J.L."/>
            <person name="Busam D."/>
            <person name="Dumas B."/>
            <person name="Ferriera S."/>
            <person name="Fuerstenberg S.I."/>
            <person name="Gachon C.M."/>
            <person name="Gaulin E."/>
            <person name="Govers F."/>
            <person name="Grenville-Briggs L."/>
            <person name="Horner N."/>
            <person name="Hostetler J."/>
            <person name="Jiang R.H."/>
            <person name="Johnson J."/>
            <person name="Krajaejun T."/>
            <person name="Lin H."/>
            <person name="Meijer H.J."/>
            <person name="Moore B."/>
            <person name="Morris P."/>
            <person name="Phuntmart V."/>
            <person name="Puiu D."/>
            <person name="Shetty J."/>
            <person name="Stajich J.E."/>
            <person name="Tripathy S."/>
            <person name="Wawra S."/>
            <person name="van West P."/>
            <person name="Whitty B.R."/>
            <person name="Coutinho P.M."/>
            <person name="Henrissat B."/>
            <person name="Martin F."/>
            <person name="Thomas P.D."/>
            <person name="Tyler B.M."/>
            <person name="De Vries R.P."/>
            <person name="Kamoun S."/>
            <person name="Yandell M."/>
            <person name="Tisserat N."/>
            <person name="Buell C.R."/>
        </authorList>
    </citation>
    <scope>NUCLEOTIDE SEQUENCE</scope>
    <source>
        <strain evidence="2">DAOM:BR144</strain>
    </source>
</reference>
<accession>K3WN61</accession>
<dbReference type="Proteomes" id="UP000019132">
    <property type="component" value="Unassembled WGS sequence"/>
</dbReference>
<proteinExistence type="predicted"/>
<dbReference type="HOGENOM" id="CLU_2044268_0_0_1"/>
<name>K3WN61_GLOUD</name>
<protein>
    <submittedName>
        <fullName evidence="1">Uncharacterized protein</fullName>
    </submittedName>
</protein>
<dbReference type="AlphaFoldDB" id="K3WN61"/>
<dbReference type="VEuPathDB" id="FungiDB:PYU1_G006391"/>
<dbReference type="InParanoid" id="K3WN61"/>
<organism evidence="1 2">
    <name type="scientific">Globisporangium ultimum (strain ATCC 200006 / CBS 805.95 / DAOM BR144)</name>
    <name type="common">Pythium ultimum</name>
    <dbReference type="NCBI Taxonomy" id="431595"/>
    <lineage>
        <taxon>Eukaryota</taxon>
        <taxon>Sar</taxon>
        <taxon>Stramenopiles</taxon>
        <taxon>Oomycota</taxon>
        <taxon>Peronosporomycetes</taxon>
        <taxon>Pythiales</taxon>
        <taxon>Pythiaceae</taxon>
        <taxon>Globisporangium</taxon>
    </lineage>
</organism>
<evidence type="ECO:0000313" key="2">
    <source>
        <dbReference type="Proteomes" id="UP000019132"/>
    </source>
</evidence>
<dbReference type="EnsemblProtists" id="PYU1_T006403">
    <property type="protein sequence ID" value="PYU1_T006403"/>
    <property type="gene ID" value="PYU1_G006391"/>
</dbReference>
<evidence type="ECO:0000313" key="1">
    <source>
        <dbReference type="EnsemblProtists" id="PYU1_T006403"/>
    </source>
</evidence>
<reference evidence="1" key="3">
    <citation type="submission" date="2015-02" db="UniProtKB">
        <authorList>
            <consortium name="EnsemblProtists"/>
        </authorList>
    </citation>
    <scope>IDENTIFICATION</scope>
    <source>
        <strain evidence="1">DAOM BR144</strain>
    </source>
</reference>
<sequence length="121" mass="14012">RFLALAFFLEHLEFVEELFDHERVAEHFGALNVFLNVRELLAALTLVDHVLDDIGLEQLDLLADAENALLEPVVLAQHHVAHLHVRERDALERLGDLLGCLYVVFDHDRVRDERHRHGCCY</sequence>
<reference evidence="2" key="2">
    <citation type="submission" date="2010-04" db="EMBL/GenBank/DDBJ databases">
        <authorList>
            <person name="Buell R."/>
            <person name="Hamilton J."/>
            <person name="Hostetler J."/>
        </authorList>
    </citation>
    <scope>NUCLEOTIDE SEQUENCE [LARGE SCALE GENOMIC DNA]</scope>
    <source>
        <strain evidence="2">DAOM:BR144</strain>
    </source>
</reference>
<keyword evidence="2" id="KW-1185">Reference proteome</keyword>
<dbReference type="EMBL" id="GL376604">
    <property type="status" value="NOT_ANNOTATED_CDS"/>
    <property type="molecule type" value="Genomic_DNA"/>
</dbReference>